<dbReference type="SMART" id="SM00422">
    <property type="entry name" value="HTH_MERR"/>
    <property type="match status" value="1"/>
</dbReference>
<proteinExistence type="predicted"/>
<dbReference type="Proteomes" id="UP000675409">
    <property type="component" value="Unassembled WGS sequence"/>
</dbReference>
<dbReference type="RefSeq" id="WP_201845241.1">
    <property type="nucleotide sequence ID" value="NZ_JABBYC010000003.1"/>
</dbReference>
<evidence type="ECO:0000313" key="5">
    <source>
        <dbReference type="Proteomes" id="UP000675409"/>
    </source>
</evidence>
<dbReference type="InterPro" id="IPR047057">
    <property type="entry name" value="MerR_fam"/>
</dbReference>
<dbReference type="PANTHER" id="PTHR30204:SF93">
    <property type="entry name" value="HTH MERR-TYPE DOMAIN-CONTAINING PROTEIN"/>
    <property type="match status" value="1"/>
</dbReference>
<keyword evidence="1" id="KW-0238">DNA-binding</keyword>
<keyword evidence="5" id="KW-1185">Reference proteome</keyword>
<dbReference type="SUPFAM" id="SSF46955">
    <property type="entry name" value="Putative DNA-binding domain"/>
    <property type="match status" value="1"/>
</dbReference>
<dbReference type="PANTHER" id="PTHR30204">
    <property type="entry name" value="REDOX-CYCLING DRUG-SENSING TRANSCRIPTIONAL ACTIVATOR SOXR"/>
    <property type="match status" value="1"/>
</dbReference>
<comment type="caution">
    <text evidence="4">The sequence shown here is derived from an EMBL/GenBank/DDBJ whole genome shotgun (WGS) entry which is preliminary data.</text>
</comment>
<accession>A0ABS1LGQ8</accession>
<feature type="compositionally biased region" description="Pro residues" evidence="2">
    <location>
        <begin position="124"/>
        <end position="138"/>
    </location>
</feature>
<dbReference type="Gene3D" id="1.10.1660.10">
    <property type="match status" value="1"/>
</dbReference>
<feature type="region of interest" description="Disordered" evidence="2">
    <location>
        <begin position="124"/>
        <end position="147"/>
    </location>
</feature>
<evidence type="ECO:0000259" key="3">
    <source>
        <dbReference type="PROSITE" id="PS50937"/>
    </source>
</evidence>
<dbReference type="InterPro" id="IPR009061">
    <property type="entry name" value="DNA-bd_dom_put_sf"/>
</dbReference>
<reference evidence="4 5" key="1">
    <citation type="journal article" date="2021" name="Arch. Microbiol.">
        <title>Myceligenerans indicum sp. nov., an actinobacterium isolated from mangrove sediment of Sundarbans, India.</title>
        <authorList>
            <person name="Asha K."/>
            <person name="Bhadury P."/>
        </authorList>
    </citation>
    <scope>NUCLEOTIDE SEQUENCE [LARGE SCALE GENOMIC DNA]</scope>
    <source>
        <strain evidence="4 5">I2</strain>
    </source>
</reference>
<feature type="domain" description="HTH merR-type" evidence="3">
    <location>
        <begin position="1"/>
        <end position="68"/>
    </location>
</feature>
<evidence type="ECO:0000313" key="4">
    <source>
        <dbReference type="EMBL" id="MBL0885417.1"/>
    </source>
</evidence>
<dbReference type="EMBL" id="JABBYC010000003">
    <property type="protein sequence ID" value="MBL0885417.1"/>
    <property type="molecule type" value="Genomic_DNA"/>
</dbReference>
<gene>
    <name evidence="4" type="ORF">HGK34_03830</name>
</gene>
<evidence type="ECO:0000256" key="2">
    <source>
        <dbReference type="SAM" id="MobiDB-lite"/>
    </source>
</evidence>
<protein>
    <submittedName>
        <fullName evidence="4">MerR family transcriptional regulator</fullName>
    </submittedName>
</protein>
<sequence length="147" mass="16684">MRIGEAARRLGVAVHVLRHWDDEAVVVPDRAPSGHRDYTEEHLHRLRVLRACQDVGMSLPEIRQVLHRSEPERADVIERQLRRVRTQRARLEAAERFLVHVVDCEHDLLTRCEACTGYAVGVPLRPPPHRTPAGPDPTTPHRSTVAG</sequence>
<dbReference type="Pfam" id="PF13411">
    <property type="entry name" value="MerR_1"/>
    <property type="match status" value="1"/>
</dbReference>
<evidence type="ECO:0000256" key="1">
    <source>
        <dbReference type="ARBA" id="ARBA00023125"/>
    </source>
</evidence>
<dbReference type="InterPro" id="IPR000551">
    <property type="entry name" value="MerR-type_HTH_dom"/>
</dbReference>
<name>A0ABS1LGQ8_9MICO</name>
<dbReference type="CDD" id="cd00592">
    <property type="entry name" value="HTH_MerR-like"/>
    <property type="match status" value="1"/>
</dbReference>
<dbReference type="PRINTS" id="PR00040">
    <property type="entry name" value="HTHMERR"/>
</dbReference>
<dbReference type="PROSITE" id="PS50937">
    <property type="entry name" value="HTH_MERR_2"/>
    <property type="match status" value="1"/>
</dbReference>
<organism evidence="4 5">
    <name type="scientific">Myceligenerans indicum</name>
    <dbReference type="NCBI Taxonomy" id="2593663"/>
    <lineage>
        <taxon>Bacteria</taxon>
        <taxon>Bacillati</taxon>
        <taxon>Actinomycetota</taxon>
        <taxon>Actinomycetes</taxon>
        <taxon>Micrococcales</taxon>
        <taxon>Promicromonosporaceae</taxon>
        <taxon>Myceligenerans</taxon>
    </lineage>
</organism>